<dbReference type="SUPFAM" id="SSF69065">
    <property type="entry name" value="RNase III domain-like"/>
    <property type="match status" value="2"/>
</dbReference>
<dbReference type="STRING" id="88036.D8RY73"/>
<dbReference type="PROSITE" id="PS50142">
    <property type="entry name" value="RNASE_3_2"/>
    <property type="match status" value="2"/>
</dbReference>
<dbReference type="Proteomes" id="UP000001514">
    <property type="component" value="Unassembled WGS sequence"/>
</dbReference>
<dbReference type="PANTHER" id="PTHR11207:SF34">
    <property type="entry name" value="RIBONUCLEASE III DOMAIN-CONTAINING PROTEIN RNC1, CHLOROPLASTIC"/>
    <property type="match status" value="1"/>
</dbReference>
<dbReference type="Gramene" id="EFJ22855">
    <property type="protein sequence ID" value="EFJ22855"/>
    <property type="gene ID" value="SELMODRAFT_104739"/>
</dbReference>
<dbReference type="OMA" id="YMAFQHP"/>
<reference evidence="3 4" key="1">
    <citation type="journal article" date="2011" name="Science">
        <title>The Selaginella genome identifies genetic changes associated with the evolution of vascular plants.</title>
        <authorList>
            <person name="Banks J.A."/>
            <person name="Nishiyama T."/>
            <person name="Hasebe M."/>
            <person name="Bowman J.L."/>
            <person name="Gribskov M."/>
            <person name="dePamphilis C."/>
            <person name="Albert V.A."/>
            <person name="Aono N."/>
            <person name="Aoyama T."/>
            <person name="Ambrose B.A."/>
            <person name="Ashton N.W."/>
            <person name="Axtell M.J."/>
            <person name="Barker E."/>
            <person name="Barker M.S."/>
            <person name="Bennetzen J.L."/>
            <person name="Bonawitz N.D."/>
            <person name="Chapple C."/>
            <person name="Cheng C."/>
            <person name="Correa L.G."/>
            <person name="Dacre M."/>
            <person name="DeBarry J."/>
            <person name="Dreyer I."/>
            <person name="Elias M."/>
            <person name="Engstrom E.M."/>
            <person name="Estelle M."/>
            <person name="Feng L."/>
            <person name="Finet C."/>
            <person name="Floyd S.K."/>
            <person name="Frommer W.B."/>
            <person name="Fujita T."/>
            <person name="Gramzow L."/>
            <person name="Gutensohn M."/>
            <person name="Harholt J."/>
            <person name="Hattori M."/>
            <person name="Heyl A."/>
            <person name="Hirai T."/>
            <person name="Hiwatashi Y."/>
            <person name="Ishikawa M."/>
            <person name="Iwata M."/>
            <person name="Karol K.G."/>
            <person name="Koehler B."/>
            <person name="Kolukisaoglu U."/>
            <person name="Kubo M."/>
            <person name="Kurata T."/>
            <person name="Lalonde S."/>
            <person name="Li K."/>
            <person name="Li Y."/>
            <person name="Litt A."/>
            <person name="Lyons E."/>
            <person name="Manning G."/>
            <person name="Maruyama T."/>
            <person name="Michael T.P."/>
            <person name="Mikami K."/>
            <person name="Miyazaki S."/>
            <person name="Morinaga S."/>
            <person name="Murata T."/>
            <person name="Mueller-Roeber B."/>
            <person name="Nelson D.R."/>
            <person name="Obara M."/>
            <person name="Oguri Y."/>
            <person name="Olmstead R.G."/>
            <person name="Onodera N."/>
            <person name="Petersen B.L."/>
            <person name="Pils B."/>
            <person name="Prigge M."/>
            <person name="Rensing S.A."/>
            <person name="Riano-Pachon D.M."/>
            <person name="Roberts A.W."/>
            <person name="Sato Y."/>
            <person name="Scheller H.V."/>
            <person name="Schulz B."/>
            <person name="Schulz C."/>
            <person name="Shakirov E.V."/>
            <person name="Shibagaki N."/>
            <person name="Shinohara N."/>
            <person name="Shippen D.E."/>
            <person name="Soerensen I."/>
            <person name="Sotooka R."/>
            <person name="Sugimoto N."/>
            <person name="Sugita M."/>
            <person name="Sumikawa N."/>
            <person name="Tanurdzic M."/>
            <person name="Theissen G."/>
            <person name="Ulvskov P."/>
            <person name="Wakazuki S."/>
            <person name="Weng J.K."/>
            <person name="Willats W.W."/>
            <person name="Wipf D."/>
            <person name="Wolf P.G."/>
            <person name="Yang L."/>
            <person name="Zimmer A.D."/>
            <person name="Zhu Q."/>
            <person name="Mitros T."/>
            <person name="Hellsten U."/>
            <person name="Loque D."/>
            <person name="Otillar R."/>
            <person name="Salamov A."/>
            <person name="Schmutz J."/>
            <person name="Shapiro H."/>
            <person name="Lindquist E."/>
            <person name="Lucas S."/>
            <person name="Rokhsar D."/>
            <person name="Grigoriev I.V."/>
        </authorList>
    </citation>
    <scope>NUCLEOTIDE SEQUENCE [LARGE SCALE GENOMIC DNA]</scope>
</reference>
<keyword evidence="1" id="KW-0694">RNA-binding</keyword>
<keyword evidence="4" id="KW-1185">Reference proteome</keyword>
<dbReference type="InParanoid" id="D8RY73"/>
<accession>D8RY73</accession>
<dbReference type="CDD" id="cd00593">
    <property type="entry name" value="RIBOc"/>
    <property type="match status" value="2"/>
</dbReference>
<dbReference type="EMBL" id="GL377594">
    <property type="protein sequence ID" value="EFJ22855.1"/>
    <property type="molecule type" value="Genomic_DNA"/>
</dbReference>
<dbReference type="HOGENOM" id="CLU_018164_0_0_1"/>
<feature type="domain" description="RNase III" evidence="2">
    <location>
        <begin position="92"/>
        <end position="204"/>
    </location>
</feature>
<name>D8RY73_SELML</name>
<dbReference type="eggNOG" id="ENOG502QSFE">
    <property type="taxonomic scope" value="Eukaryota"/>
</dbReference>
<dbReference type="PANTHER" id="PTHR11207">
    <property type="entry name" value="RIBONUCLEASE III"/>
    <property type="match status" value="1"/>
</dbReference>
<dbReference type="FunCoup" id="D8RY73">
    <property type="interactions" value="2607"/>
</dbReference>
<evidence type="ECO:0000259" key="2">
    <source>
        <dbReference type="PROSITE" id="PS50142"/>
    </source>
</evidence>
<feature type="domain" description="RNase III" evidence="2">
    <location>
        <begin position="323"/>
        <end position="449"/>
    </location>
</feature>
<proteinExistence type="predicted"/>
<feature type="non-terminal residue" evidence="3">
    <location>
        <position position="1"/>
    </location>
</feature>
<dbReference type="GO" id="GO:0003725">
    <property type="term" value="F:double-stranded RNA binding"/>
    <property type="evidence" value="ECO:0000318"/>
    <property type="project" value="GO_Central"/>
</dbReference>
<dbReference type="SMART" id="SM00535">
    <property type="entry name" value="RIBOc"/>
    <property type="match status" value="1"/>
</dbReference>
<dbReference type="GO" id="GO:0010468">
    <property type="term" value="P:regulation of gene expression"/>
    <property type="evidence" value="ECO:0000318"/>
    <property type="project" value="GO_Central"/>
</dbReference>
<dbReference type="GO" id="GO:0005634">
    <property type="term" value="C:nucleus"/>
    <property type="evidence" value="ECO:0000318"/>
    <property type="project" value="GO_Central"/>
</dbReference>
<sequence>FILKPPMSERQLARRILASPQLRLNSLPVLSSLLPVAPFTEFDKEWIHENMVEVKDILGYGKVGEDYDRDVEDDEKFWQHSSPDPKAHLHTFLYLAFQHEESYRAKRMRHTRVGHYRLAFLGEFVLDLAMAELLLQMYPRDTPASLRERAFAVTNKRGLERILSDAGLHQLAFPEDENFHVCLFSLPCRSVFLALIAAVYLSLGMSEVYKLLFETFAFDLDAKSAQPKVRSKHEDVDHVSADFEGRRLTWKDIAFYKPPEDALFAAPRLFRACVPPGMYRFRRNLWDVESRPKVMDILGYPLDVRDENLDMTEAREIELGLGLQLCFMHPSAYKNDHPRFCYERLEFIGSKIQDVVMAERLLMKHLDAPAIFLNRIHRGITINRICGRRLRMKRLHKFITYGEERQLEFARCHRLRNFTHSATQQALHGLGYIVYGKAEVRRLMFDVFEFEKPLPTQADFNDMLASQGRRFVNTLQPTY</sequence>
<organism evidence="4">
    <name type="scientific">Selaginella moellendorffii</name>
    <name type="common">Spikemoss</name>
    <dbReference type="NCBI Taxonomy" id="88036"/>
    <lineage>
        <taxon>Eukaryota</taxon>
        <taxon>Viridiplantae</taxon>
        <taxon>Streptophyta</taxon>
        <taxon>Embryophyta</taxon>
        <taxon>Tracheophyta</taxon>
        <taxon>Lycopodiopsida</taxon>
        <taxon>Selaginellales</taxon>
        <taxon>Selaginellaceae</taxon>
        <taxon>Selaginella</taxon>
    </lineage>
</organism>
<dbReference type="Gene3D" id="1.10.1520.10">
    <property type="entry name" value="Ribonuclease III domain"/>
    <property type="match status" value="2"/>
</dbReference>
<dbReference type="InterPro" id="IPR036389">
    <property type="entry name" value="RNase_III_sf"/>
</dbReference>
<dbReference type="KEGG" id="smo:SELMODRAFT_104739"/>
<evidence type="ECO:0000256" key="1">
    <source>
        <dbReference type="ARBA" id="ARBA00022884"/>
    </source>
</evidence>
<dbReference type="InterPro" id="IPR000999">
    <property type="entry name" value="RNase_III_dom"/>
</dbReference>
<evidence type="ECO:0000313" key="3">
    <source>
        <dbReference type="EMBL" id="EFJ22855.1"/>
    </source>
</evidence>
<gene>
    <name evidence="3" type="ORF">SELMODRAFT_104739</name>
</gene>
<evidence type="ECO:0000313" key="4">
    <source>
        <dbReference type="Proteomes" id="UP000001514"/>
    </source>
</evidence>
<protein>
    <recommendedName>
        <fullName evidence="2">RNase III domain-containing protein</fullName>
    </recommendedName>
</protein>
<dbReference type="GO" id="GO:0004525">
    <property type="term" value="F:ribonuclease III activity"/>
    <property type="evidence" value="ECO:0000318"/>
    <property type="project" value="GO_Central"/>
</dbReference>
<dbReference type="AlphaFoldDB" id="D8RY73"/>
<dbReference type="GO" id="GO:0006396">
    <property type="term" value="P:RNA processing"/>
    <property type="evidence" value="ECO:0000318"/>
    <property type="project" value="GO_Central"/>
</dbReference>